<evidence type="ECO:0000256" key="1">
    <source>
        <dbReference type="SAM" id="MobiDB-lite"/>
    </source>
</evidence>
<sequence>MATSSKRKRTAAWYMTRIEAAENYRDRTYRERWTRYYKMWRNMVDQLRDKQTLKPVTDRSNISIPMAFTMLETILPRLVETLFAARPYVRLRGVPVDVMDYRANKETKPWEDAAKKMEVLLDYQMNVPMDIQDEFISGLKTCCLYGTTVAYTGWRYTERTRIRRERQPVMSEELDPLTGEPLPLLDDDGETPIQDWQPIEETTVDYDDPEVKFMDLGLFFVDPNAEDIDDARFCGHVAYLSKEELQRMADDDDEMKLDWRKVPKLSAKNKARDYRMNAIGLPNVDDANLEQDSDDNLFEVHFYWEDDRQVIIINRTYLAKDAGNPFWHKRKPYDKDVYCDDPGNFYGVGVMEIIYDLLQELNTERNQRIDYRSYSMRRMWKVRRGAVLDRKQLKWRQGGVIEVDKMEDLAVLDAVDSGVTTSFNQEATIRKDAQDATGAQDVVMGSSGAKETATTTMSKDNNASVRFKMIISSLEKKLLVAISRKMIQLNQQYIHDIRLLPLFDKADAEWPEISPEEIQGEFFLTPAGSSVEPIANKEAYKQRMVELYNIASKDPFYQQFPLKRRALLEKILEAYDIQDTDELLPTDAELSGQIQQEAVMQFIQTLPPDIGQALMTFVQGQGGGQPAPQGVPSDGGMPAAGGGANTALMQEQGLQMQGAGV</sequence>
<evidence type="ECO:0000313" key="2">
    <source>
        <dbReference type="EMBL" id="QJC52906.1"/>
    </source>
</evidence>
<dbReference type="Proteomes" id="UP000502136">
    <property type="component" value="Chromosome"/>
</dbReference>
<keyword evidence="3" id="KW-1185">Reference proteome</keyword>
<dbReference type="RefSeq" id="WP_168908455.1">
    <property type="nucleotide sequence ID" value="NZ_CP051428.1"/>
</dbReference>
<dbReference type="EMBL" id="CP051428">
    <property type="protein sequence ID" value="QJC52906.1"/>
    <property type="molecule type" value="Genomic_DNA"/>
</dbReference>
<organism evidence="2 3">
    <name type="scientific">Paenibacillus albicereus</name>
    <dbReference type="NCBI Taxonomy" id="2726185"/>
    <lineage>
        <taxon>Bacteria</taxon>
        <taxon>Bacillati</taxon>
        <taxon>Bacillota</taxon>
        <taxon>Bacilli</taxon>
        <taxon>Bacillales</taxon>
        <taxon>Paenibacillaceae</taxon>
        <taxon>Paenibacillus</taxon>
    </lineage>
</organism>
<proteinExistence type="predicted"/>
<feature type="region of interest" description="Disordered" evidence="1">
    <location>
        <begin position="620"/>
        <end position="644"/>
    </location>
</feature>
<name>A0A6H2H0G3_9BACL</name>
<dbReference type="AlphaFoldDB" id="A0A6H2H0G3"/>
<accession>A0A6H2H0G3</accession>
<dbReference type="KEGG" id="palr:HGI30_15915"/>
<evidence type="ECO:0000313" key="3">
    <source>
        <dbReference type="Proteomes" id="UP000502136"/>
    </source>
</evidence>
<protein>
    <submittedName>
        <fullName evidence="2">Uncharacterized protein</fullName>
    </submittedName>
</protein>
<gene>
    <name evidence="2" type="ORF">HGI30_15915</name>
</gene>
<dbReference type="Pfam" id="PF23899">
    <property type="entry name" value="SU10_portal"/>
    <property type="match status" value="1"/>
</dbReference>
<reference evidence="2 3" key="1">
    <citation type="submission" date="2020-04" db="EMBL/GenBank/DDBJ databases">
        <title>Novel Paenibacillus strain UniB2 isolated from commercial digestive syrup.</title>
        <authorList>
            <person name="Thorat V."/>
            <person name="Kirdat K."/>
            <person name="Tiwarekar B."/>
            <person name="Yadav A."/>
        </authorList>
    </citation>
    <scope>NUCLEOTIDE SEQUENCE [LARGE SCALE GENOMIC DNA]</scope>
    <source>
        <strain evidence="2 3">UniB2</strain>
    </source>
</reference>
<dbReference type="InterPro" id="IPR056909">
    <property type="entry name" value="SU10_portal"/>
</dbReference>